<keyword evidence="5" id="KW-1185">Reference proteome</keyword>
<organism evidence="4 5">
    <name type="scientific">Saccharobesus litoralis</name>
    <dbReference type="NCBI Taxonomy" id="2172099"/>
    <lineage>
        <taxon>Bacteria</taxon>
        <taxon>Pseudomonadati</taxon>
        <taxon>Pseudomonadota</taxon>
        <taxon>Gammaproteobacteria</taxon>
        <taxon>Alteromonadales</taxon>
        <taxon>Alteromonadaceae</taxon>
        <taxon>Saccharobesus</taxon>
    </lineage>
</organism>
<evidence type="ECO:0000313" key="5">
    <source>
        <dbReference type="Proteomes" id="UP000244441"/>
    </source>
</evidence>
<evidence type="ECO:0000256" key="1">
    <source>
        <dbReference type="SAM" id="SignalP"/>
    </source>
</evidence>
<dbReference type="RefSeq" id="WP_108605227.1">
    <property type="nucleotide sequence ID" value="NZ_CP026605.1"/>
</dbReference>
<dbReference type="PANTHER" id="PTHR35889:SF3">
    <property type="entry name" value="F-BOX DOMAIN-CONTAINING PROTEIN"/>
    <property type="match status" value="1"/>
</dbReference>
<feature type="domain" description="DUF1553" evidence="3">
    <location>
        <begin position="469"/>
        <end position="724"/>
    </location>
</feature>
<name>A0A2S0VYI1_9ALTE</name>
<feature type="signal peptide" evidence="1">
    <location>
        <begin position="1"/>
        <end position="25"/>
    </location>
</feature>
<dbReference type="Pfam" id="PF07587">
    <property type="entry name" value="PSD1"/>
    <property type="match status" value="1"/>
</dbReference>
<gene>
    <name evidence="4" type="ORF">C2869_22065</name>
</gene>
<reference evidence="4 5" key="1">
    <citation type="submission" date="2018-01" db="EMBL/GenBank/DDBJ databases">
        <title>Genome sequence of a Cantenovulum-like bacteria.</title>
        <authorList>
            <person name="Tan W.R."/>
            <person name="Lau N.-S."/>
            <person name="Go F."/>
            <person name="Amirul A.-A.A."/>
        </authorList>
    </citation>
    <scope>NUCLEOTIDE SEQUENCE [LARGE SCALE GENOMIC DNA]</scope>
    <source>
        <strain evidence="4 5">CCB-QB4</strain>
        <plasmid evidence="5">Plasmid unnamed1</plasmid>
    </source>
</reference>
<dbReference type="OrthoDB" id="127107at2"/>
<feature type="domain" description="DUF1549" evidence="2">
    <location>
        <begin position="72"/>
        <end position="276"/>
    </location>
</feature>
<proteinExistence type="predicted"/>
<dbReference type="PANTHER" id="PTHR35889">
    <property type="entry name" value="CYCLOINULO-OLIGOSACCHARIDE FRUCTANOTRANSFERASE-RELATED"/>
    <property type="match status" value="1"/>
</dbReference>
<dbReference type="InterPro" id="IPR011444">
    <property type="entry name" value="DUF1549"/>
</dbReference>
<dbReference type="AlphaFoldDB" id="A0A2S0VYI1"/>
<dbReference type="EMBL" id="CP026605">
    <property type="protein sequence ID" value="AWB69190.1"/>
    <property type="molecule type" value="Genomic_DNA"/>
</dbReference>
<evidence type="ECO:0000313" key="4">
    <source>
        <dbReference type="EMBL" id="AWB69190.1"/>
    </source>
</evidence>
<feature type="chain" id="PRO_5015490097" description="DUF1553 domain-containing protein" evidence="1">
    <location>
        <begin position="26"/>
        <end position="779"/>
    </location>
</feature>
<evidence type="ECO:0008006" key="6">
    <source>
        <dbReference type="Google" id="ProtNLM"/>
    </source>
</evidence>
<geneLocation type="plasmid" evidence="4">
    <name>unnamed1</name>
</geneLocation>
<dbReference type="InterPro" id="IPR022655">
    <property type="entry name" value="DUF1553"/>
</dbReference>
<dbReference type="Pfam" id="PF07583">
    <property type="entry name" value="PSCyt2"/>
    <property type="match status" value="1"/>
</dbReference>
<dbReference type="Proteomes" id="UP000244441">
    <property type="component" value="Plasmid unnamed1"/>
</dbReference>
<accession>A0A2S0VYI1</accession>
<evidence type="ECO:0000259" key="2">
    <source>
        <dbReference type="Pfam" id="PF07583"/>
    </source>
</evidence>
<dbReference type="KEGG" id="cate:C2869_22065"/>
<evidence type="ECO:0000259" key="3">
    <source>
        <dbReference type="Pfam" id="PF07587"/>
    </source>
</evidence>
<protein>
    <recommendedName>
        <fullName evidence="6">DUF1553 domain-containing protein</fullName>
    </recommendedName>
</protein>
<keyword evidence="4" id="KW-0614">Plasmid</keyword>
<keyword evidence="1" id="KW-0732">Signal</keyword>
<sequence length="779" mass="89313">MQIWRLVISLTLGFIFCLPAFVTSAQEQTKNAKAKSALAKYKAKKNRGWAYKKVKNFSPPNVKDQAWAISDIDYFILKKLEDKQIAPSTDAEKYQFIRRATLDSWGMVPTPEEVTAFQNDTSAQAYENLVDRLLSSPRFGVRQAKRWLDLARYADSAGYESDDTRANMWRYRDYVVDAFNQDKPFDQFILEQLAGDELWPENQQAMIATGFLASAPDSGTFRDFLMRKYVLETDMTNMVGETLLASRVGCARCHDHKFDDISQKEYFQLQSFFVNSAAHEELLVRPGTETQWDIEYQKQQAIYDDATLAIRKQQTAILDQIREEGFAWRRGRYFPNARASIYKPQEQWTPLDRWVNQRADFVEVDAQIMRYLRATQTEEHAAYKPIYAGLWKEYQKLQAKVDEFKHLKPKRGSKYYTAISDVGAEPGKTYIRYSGIHERPTDAVDPAIPALWDKNAQLDIQPTASSTGRRTALAQWIASSDNPLTARVFVNRIWSHYFERGIAANVGDFGRAGSPPTHPKLLDYLAYHFMENGWSVKSLTRQIMLSRTYRQSSVERPELSRLDPKNELLAVYPRKRLDAEQIRDSLLYVSGLLDETYGGPAVFPKMPEHMVKGNKFWEANAPESDSKRRSIYTFVRRGLPYAFTSVFDAAEANNPHLKRDVSTTPLQALAVLNSEEVFSWSQSLAGRIINDVGFKGNDKLNRLYEILFARQPSRAELNQLNQFLAKQESIVMEKSWSDQFAIAVPTGVAAVTKLNPIKASAFVDLVHAMSNSNEFVYRF</sequence>